<dbReference type="STRING" id="498211.CJA_3109"/>
<keyword evidence="2" id="KW-1185">Reference proteome</keyword>
<protein>
    <submittedName>
        <fullName evidence="1">Uncharacterized protein</fullName>
    </submittedName>
</protein>
<gene>
    <name evidence="1" type="ordered locus">CJA_3109</name>
</gene>
<dbReference type="AlphaFoldDB" id="B3PDF1"/>
<dbReference type="HOGENOM" id="CLU_3249056_0_0_6"/>
<dbReference type="Proteomes" id="UP000001036">
    <property type="component" value="Chromosome"/>
</dbReference>
<dbReference type="KEGG" id="cja:CJA_3109"/>
<name>B3PDF1_CELJU</name>
<dbReference type="EMBL" id="CP000934">
    <property type="protein sequence ID" value="ACE84563.1"/>
    <property type="molecule type" value="Genomic_DNA"/>
</dbReference>
<organism evidence="1 2">
    <name type="scientific">Cellvibrio japonicus (strain Ueda107)</name>
    <name type="common">Pseudomonas fluorescens subsp. cellulosa</name>
    <dbReference type="NCBI Taxonomy" id="498211"/>
    <lineage>
        <taxon>Bacteria</taxon>
        <taxon>Pseudomonadati</taxon>
        <taxon>Pseudomonadota</taxon>
        <taxon>Gammaproteobacteria</taxon>
        <taxon>Cellvibrionales</taxon>
        <taxon>Cellvibrionaceae</taxon>
        <taxon>Cellvibrio</taxon>
    </lineage>
</organism>
<evidence type="ECO:0000313" key="1">
    <source>
        <dbReference type="EMBL" id="ACE84563.1"/>
    </source>
</evidence>
<evidence type="ECO:0000313" key="2">
    <source>
        <dbReference type="Proteomes" id="UP000001036"/>
    </source>
</evidence>
<reference evidence="1 2" key="1">
    <citation type="journal article" date="2008" name="J. Bacteriol.">
        <title>Insights into plant cell wall degradation from the genome sequence of the soil bacterium Cellvibrio japonicus.</title>
        <authorList>
            <person name="Deboy R.T."/>
            <person name="Mongodin E.F."/>
            <person name="Fouts D.E."/>
            <person name="Tailford L.E."/>
            <person name="Khouri H."/>
            <person name="Emerson J.B."/>
            <person name="Mohamoud Y."/>
            <person name="Watkins K."/>
            <person name="Henrissat B."/>
            <person name="Gilbert H.J."/>
            <person name="Nelson K.E."/>
        </authorList>
    </citation>
    <scope>NUCLEOTIDE SEQUENCE [LARGE SCALE GENOMIC DNA]</scope>
    <source>
        <strain evidence="1 2">Ueda107</strain>
    </source>
</reference>
<sequence length="42" mass="4682">MFVMGDALFVPILEFAARLLWVPVNGANPLLFAEGANHEFTY</sequence>
<accession>B3PDF1</accession>
<proteinExistence type="predicted"/>